<comment type="caution">
    <text evidence="2">The sequence shown here is derived from an EMBL/GenBank/DDBJ whole genome shotgun (WGS) entry which is preliminary data.</text>
</comment>
<proteinExistence type="predicted"/>
<keyword evidence="3" id="KW-1185">Reference proteome</keyword>
<dbReference type="Proteomes" id="UP001604277">
    <property type="component" value="Unassembled WGS sequence"/>
</dbReference>
<evidence type="ECO:0000256" key="1">
    <source>
        <dbReference type="SAM" id="Phobius"/>
    </source>
</evidence>
<dbReference type="EMBL" id="JBFOLJ010000004">
    <property type="protein sequence ID" value="KAL2543995.1"/>
    <property type="molecule type" value="Genomic_DNA"/>
</dbReference>
<reference evidence="3" key="1">
    <citation type="submission" date="2024-07" db="EMBL/GenBank/DDBJ databases">
        <title>Two chromosome-level genome assemblies of Korean endemic species Abeliophyllum distichum and Forsythia ovata (Oleaceae).</title>
        <authorList>
            <person name="Jang H."/>
        </authorList>
    </citation>
    <scope>NUCLEOTIDE SEQUENCE [LARGE SCALE GENOMIC DNA]</scope>
</reference>
<accession>A0ABD1W6B0</accession>
<dbReference type="AlphaFoldDB" id="A0ABD1W6B0"/>
<gene>
    <name evidence="2" type="ORF">Fot_13228</name>
</gene>
<keyword evidence="1" id="KW-0812">Transmembrane</keyword>
<organism evidence="2 3">
    <name type="scientific">Forsythia ovata</name>
    <dbReference type="NCBI Taxonomy" id="205694"/>
    <lineage>
        <taxon>Eukaryota</taxon>
        <taxon>Viridiplantae</taxon>
        <taxon>Streptophyta</taxon>
        <taxon>Embryophyta</taxon>
        <taxon>Tracheophyta</taxon>
        <taxon>Spermatophyta</taxon>
        <taxon>Magnoliopsida</taxon>
        <taxon>eudicotyledons</taxon>
        <taxon>Gunneridae</taxon>
        <taxon>Pentapetalae</taxon>
        <taxon>asterids</taxon>
        <taxon>lamiids</taxon>
        <taxon>Lamiales</taxon>
        <taxon>Oleaceae</taxon>
        <taxon>Forsythieae</taxon>
        <taxon>Forsythia</taxon>
    </lineage>
</organism>
<sequence length="119" mass="14048">MVQQIIPAMNYWLAKHPTVMHFRWSPTQSWGSTWFFLIASISAYITISTTLQLLFLLLCCHKPVPLGLIPAFHNLAMALISTTIFFRTFFSSVVEICDTRWFWQRSKTPFQWLLCFPWQ</sequence>
<evidence type="ECO:0000313" key="3">
    <source>
        <dbReference type="Proteomes" id="UP001604277"/>
    </source>
</evidence>
<feature type="transmembrane region" description="Helical" evidence="1">
    <location>
        <begin position="34"/>
        <end position="59"/>
    </location>
</feature>
<name>A0ABD1W6B0_9LAMI</name>
<keyword evidence="1" id="KW-1133">Transmembrane helix</keyword>
<feature type="transmembrane region" description="Helical" evidence="1">
    <location>
        <begin position="71"/>
        <end position="90"/>
    </location>
</feature>
<evidence type="ECO:0000313" key="2">
    <source>
        <dbReference type="EMBL" id="KAL2543995.1"/>
    </source>
</evidence>
<keyword evidence="1" id="KW-0472">Membrane</keyword>
<protein>
    <submittedName>
        <fullName evidence="2">Elongation of fatty acids protein 3-like</fullName>
    </submittedName>
</protein>